<evidence type="ECO:0000256" key="3">
    <source>
        <dbReference type="ARBA" id="ARBA00022989"/>
    </source>
</evidence>
<dbReference type="GO" id="GO:0016874">
    <property type="term" value="F:ligase activity"/>
    <property type="evidence" value="ECO:0007669"/>
    <property type="project" value="UniProtKB-KW"/>
</dbReference>
<protein>
    <submittedName>
        <fullName evidence="7">Lipid A core - O-antigen ligase and related enzymes</fullName>
    </submittedName>
</protein>
<feature type="transmembrane region" description="Helical" evidence="5">
    <location>
        <begin position="340"/>
        <end position="366"/>
    </location>
</feature>
<dbReference type="OrthoDB" id="8606812at2"/>
<feature type="domain" description="O-antigen ligase-related" evidence="6">
    <location>
        <begin position="201"/>
        <end position="353"/>
    </location>
</feature>
<dbReference type="KEGG" id="nani:NCTC12227_01677"/>
<feature type="transmembrane region" description="Helical" evidence="5">
    <location>
        <begin position="201"/>
        <end position="230"/>
    </location>
</feature>
<dbReference type="Proteomes" id="UP000268229">
    <property type="component" value="Chromosome"/>
</dbReference>
<reference evidence="7 8" key="1">
    <citation type="submission" date="2018-12" db="EMBL/GenBank/DDBJ databases">
        <authorList>
            <consortium name="Pathogen Informatics"/>
        </authorList>
    </citation>
    <scope>NUCLEOTIDE SEQUENCE [LARGE SCALE GENOMIC DNA]</scope>
    <source>
        <strain evidence="7 8">NCTC12227</strain>
    </source>
</reference>
<comment type="subcellular location">
    <subcellularLocation>
        <location evidence="1">Membrane</location>
        <topology evidence="1">Multi-pass membrane protein</topology>
    </subcellularLocation>
</comment>
<evidence type="ECO:0000256" key="5">
    <source>
        <dbReference type="SAM" id="Phobius"/>
    </source>
</evidence>
<keyword evidence="8" id="KW-1185">Reference proteome</keyword>
<proteinExistence type="predicted"/>
<dbReference type="Pfam" id="PF04932">
    <property type="entry name" value="Wzy_C"/>
    <property type="match status" value="1"/>
</dbReference>
<feature type="transmembrane region" description="Helical" evidence="5">
    <location>
        <begin position="373"/>
        <end position="390"/>
    </location>
</feature>
<keyword evidence="4 5" id="KW-0472">Membrane</keyword>
<dbReference type="GO" id="GO:0016020">
    <property type="term" value="C:membrane"/>
    <property type="evidence" value="ECO:0007669"/>
    <property type="project" value="UniProtKB-SubCell"/>
</dbReference>
<dbReference type="PANTHER" id="PTHR37422">
    <property type="entry name" value="TEICHURONIC ACID BIOSYNTHESIS PROTEIN TUAE"/>
    <property type="match status" value="1"/>
</dbReference>
<dbReference type="EMBL" id="LR134516">
    <property type="protein sequence ID" value="VEJ21910.1"/>
    <property type="molecule type" value="Genomic_DNA"/>
</dbReference>
<evidence type="ECO:0000256" key="1">
    <source>
        <dbReference type="ARBA" id="ARBA00004141"/>
    </source>
</evidence>
<keyword evidence="3 5" id="KW-1133">Transmembrane helix</keyword>
<evidence type="ECO:0000256" key="4">
    <source>
        <dbReference type="ARBA" id="ARBA00023136"/>
    </source>
</evidence>
<dbReference type="AlphaFoldDB" id="A0A3S4YIH0"/>
<keyword evidence="7" id="KW-0436">Ligase</keyword>
<feature type="transmembrane region" description="Helical" evidence="5">
    <location>
        <begin position="396"/>
        <end position="413"/>
    </location>
</feature>
<dbReference type="InterPro" id="IPR007016">
    <property type="entry name" value="O-antigen_ligase-rel_domated"/>
</dbReference>
<organism evidence="7 8">
    <name type="scientific">Neisseria animaloris</name>
    <dbReference type="NCBI Taxonomy" id="326522"/>
    <lineage>
        <taxon>Bacteria</taxon>
        <taxon>Pseudomonadati</taxon>
        <taxon>Pseudomonadota</taxon>
        <taxon>Betaproteobacteria</taxon>
        <taxon>Neisseriales</taxon>
        <taxon>Neisseriaceae</taxon>
        <taxon>Neisseria</taxon>
    </lineage>
</organism>
<feature type="transmembrane region" description="Helical" evidence="5">
    <location>
        <begin position="236"/>
        <end position="257"/>
    </location>
</feature>
<evidence type="ECO:0000313" key="7">
    <source>
        <dbReference type="EMBL" id="VEJ21910.1"/>
    </source>
</evidence>
<dbReference type="RefSeq" id="WP_126304963.1">
    <property type="nucleotide sequence ID" value="NZ_LR134516.1"/>
</dbReference>
<feature type="transmembrane region" description="Helical" evidence="5">
    <location>
        <begin position="94"/>
        <end position="111"/>
    </location>
</feature>
<evidence type="ECO:0000256" key="2">
    <source>
        <dbReference type="ARBA" id="ARBA00022692"/>
    </source>
</evidence>
<feature type="transmembrane region" description="Helical" evidence="5">
    <location>
        <begin position="38"/>
        <end position="55"/>
    </location>
</feature>
<evidence type="ECO:0000313" key="8">
    <source>
        <dbReference type="Proteomes" id="UP000268229"/>
    </source>
</evidence>
<accession>A0A3S4YIH0</accession>
<dbReference type="PANTHER" id="PTHR37422:SF13">
    <property type="entry name" value="LIPOPOLYSACCHARIDE BIOSYNTHESIS PROTEIN PA4999-RELATED"/>
    <property type="match status" value="1"/>
</dbReference>
<evidence type="ECO:0000259" key="6">
    <source>
        <dbReference type="Pfam" id="PF04932"/>
    </source>
</evidence>
<dbReference type="STRING" id="326522.BWD08_09860"/>
<feature type="transmembrane region" description="Helical" evidence="5">
    <location>
        <begin position="7"/>
        <end position="32"/>
    </location>
</feature>
<sequence>MKLRSQTLYILMIYTMLCAYMVGPMLSFMAGIPRIDNPLSLLFVCGTLVIAFFENKRFPTQIGMPLICLSFMAAWSALHLLISTLSNTQFADLMFFLVVPCFFYILYLCISRHENPLGFIQRLMIVFTLFIALPPLAEIAIGMPFVSTSGEELSIESGAAKGFFFNPNNMAATAVCVAPAILIFFNYFGRTAKEKTAGWALFALLGAAIFISASRTAIACYLALLALHFIYRKNGLATLIALAGAYMLFAITPSYIIQNFLLSLNSNPFLERLSSRLYLFLYDFGSDNSVSYRQEIYNYFYDNLPFLYTGYGPKNFSGYFGGHLSYSLGFENPHSFIIELYLGFGIISLLAFIGYAAVYCTGIIFAKPLENKIRFFALIGMAVFLVAGFIPSSILRLPFVWIPCFLIFIYIVLHTSQYNRTPIYGFTRSSWKHL</sequence>
<feature type="transmembrane region" description="Helical" evidence="5">
    <location>
        <begin position="62"/>
        <end position="82"/>
    </location>
</feature>
<feature type="transmembrane region" description="Helical" evidence="5">
    <location>
        <begin position="170"/>
        <end position="189"/>
    </location>
</feature>
<dbReference type="InterPro" id="IPR051533">
    <property type="entry name" value="WaaL-like"/>
</dbReference>
<feature type="transmembrane region" description="Helical" evidence="5">
    <location>
        <begin position="123"/>
        <end position="146"/>
    </location>
</feature>
<gene>
    <name evidence="7" type="ORF">NCTC12227_01677</name>
</gene>
<name>A0A3S4YIH0_9NEIS</name>
<keyword evidence="2 5" id="KW-0812">Transmembrane</keyword>